<feature type="domain" description="SH3" evidence="5">
    <location>
        <begin position="384"/>
        <end position="442"/>
    </location>
</feature>
<proteinExistence type="predicted"/>
<evidence type="ECO:0000256" key="1">
    <source>
        <dbReference type="ARBA" id="ARBA00022443"/>
    </source>
</evidence>
<organism evidence="8 9">
    <name type="scientific">Gigaspora rosea</name>
    <dbReference type="NCBI Taxonomy" id="44941"/>
    <lineage>
        <taxon>Eukaryota</taxon>
        <taxon>Fungi</taxon>
        <taxon>Fungi incertae sedis</taxon>
        <taxon>Mucoromycota</taxon>
        <taxon>Glomeromycotina</taxon>
        <taxon>Glomeromycetes</taxon>
        <taxon>Diversisporales</taxon>
        <taxon>Gigasporaceae</taxon>
        <taxon>Gigaspora</taxon>
    </lineage>
</organism>
<feature type="domain" description="SAM" evidence="6">
    <location>
        <begin position="11"/>
        <end position="74"/>
    </location>
</feature>
<dbReference type="CDD" id="cd01786">
    <property type="entry name" value="RA_STE50"/>
    <property type="match status" value="1"/>
</dbReference>
<dbReference type="SUPFAM" id="SSF50044">
    <property type="entry name" value="SH3-domain"/>
    <property type="match status" value="2"/>
</dbReference>
<dbReference type="PROSITE" id="PS50200">
    <property type="entry name" value="RA"/>
    <property type="match status" value="1"/>
</dbReference>
<name>A0A397U7E8_9GLOM</name>
<evidence type="ECO:0000256" key="3">
    <source>
        <dbReference type="PROSITE-ProRule" id="PRU00192"/>
    </source>
</evidence>
<feature type="region of interest" description="Disordered" evidence="4">
    <location>
        <begin position="281"/>
        <end position="311"/>
    </location>
</feature>
<accession>A0A397U7E8</accession>
<keyword evidence="2" id="KW-0727">SH2 domain</keyword>
<keyword evidence="9" id="KW-1185">Reference proteome</keyword>
<dbReference type="Pfam" id="PF14604">
    <property type="entry name" value="SH3_9"/>
    <property type="match status" value="1"/>
</dbReference>
<dbReference type="SMART" id="SM00314">
    <property type="entry name" value="RA"/>
    <property type="match status" value="1"/>
</dbReference>
<evidence type="ECO:0000259" key="5">
    <source>
        <dbReference type="PROSITE" id="PS50002"/>
    </source>
</evidence>
<feature type="domain" description="Ras-associating" evidence="7">
    <location>
        <begin position="162"/>
        <end position="252"/>
    </location>
</feature>
<dbReference type="SUPFAM" id="SSF54236">
    <property type="entry name" value="Ubiquitin-like"/>
    <property type="match status" value="1"/>
</dbReference>
<gene>
    <name evidence="8" type="ORF">C2G38_2282096</name>
</gene>
<dbReference type="InterPro" id="IPR000159">
    <property type="entry name" value="RA_dom"/>
</dbReference>
<dbReference type="InterPro" id="IPR036028">
    <property type="entry name" value="SH3-like_dom_sf"/>
</dbReference>
<dbReference type="SMART" id="SM00454">
    <property type="entry name" value="SAM"/>
    <property type="match status" value="1"/>
</dbReference>
<dbReference type="EMBL" id="QKWP01002069">
    <property type="protein sequence ID" value="RIB04998.1"/>
    <property type="molecule type" value="Genomic_DNA"/>
</dbReference>
<evidence type="ECO:0000256" key="4">
    <source>
        <dbReference type="SAM" id="MobiDB-lite"/>
    </source>
</evidence>
<dbReference type="PROSITE" id="PS50105">
    <property type="entry name" value="SAM_DOMAIN"/>
    <property type="match status" value="1"/>
</dbReference>
<dbReference type="Pfam" id="PF00788">
    <property type="entry name" value="RA"/>
    <property type="match status" value="1"/>
</dbReference>
<evidence type="ECO:0000313" key="8">
    <source>
        <dbReference type="EMBL" id="RIB04998.1"/>
    </source>
</evidence>
<keyword evidence="1 3" id="KW-0728">SH3 domain</keyword>
<dbReference type="Gene3D" id="2.30.30.40">
    <property type="entry name" value="SH3 Domains"/>
    <property type="match status" value="2"/>
</dbReference>
<comment type="caution">
    <text evidence="8">The sequence shown here is derived from an EMBL/GenBank/DDBJ whole genome shotgun (WGS) entry which is preliminary data.</text>
</comment>
<dbReference type="InterPro" id="IPR013761">
    <property type="entry name" value="SAM/pointed_sf"/>
</dbReference>
<dbReference type="Proteomes" id="UP000266673">
    <property type="component" value="Unassembled WGS sequence"/>
</dbReference>
<feature type="domain" description="SH3" evidence="5">
    <location>
        <begin position="315"/>
        <end position="373"/>
    </location>
</feature>
<sequence>MDRQSETVTKWDVNKVHAWFASLGFPNYESQIKEQDINGEILVLLDHEALKDLGVRSVGHRVSILKAIYNLKIQHNVPIELGQYVPPSAEFESAMNVTNGIPDLRKIEGAIQERDALLSRLTKDVHRLTSELTKLREEMIPVLKMAKENKSRPSASYHQTPVIKEANLFFGNQSYKSFRVSLEDPCYKVLPAALKKYKITDDWRQYALFIRFGSPEHLTERCLSYDEKPLLLFQKLKEERENPVFMLKNIKEIKSPVATAEEIISLLKANKKRRTTQFLNKELPPAPNESLNSDPEQPPDELTEDERVSEETLVEGNGTAVAIYPYVAELDDELNVVVGDIFKIRSRSGGWCFVERDGQTGWVPANFLLETSVNGGDMMDSDSPHVGRGVALIDYKRNTDEELSVKKDDILRIYKRQDYWLYCEINNERGWVPSWYVRVDKEAIYEESEDVRI</sequence>
<dbReference type="PANTHER" id="PTHR46037">
    <property type="entry name" value="PROTEIN ENHANCER OF SEVENLESS 2B"/>
    <property type="match status" value="1"/>
</dbReference>
<dbReference type="Gene3D" id="1.10.150.50">
    <property type="entry name" value="Transcription Factor, Ets-1"/>
    <property type="match status" value="1"/>
</dbReference>
<dbReference type="PROSITE" id="PS50002">
    <property type="entry name" value="SH3"/>
    <property type="match status" value="2"/>
</dbReference>
<dbReference type="Gene3D" id="3.10.20.90">
    <property type="entry name" value="Phosphatidylinositol 3-kinase Catalytic Subunit, Chain A, domain 1"/>
    <property type="match status" value="1"/>
</dbReference>
<evidence type="ECO:0000256" key="2">
    <source>
        <dbReference type="ARBA" id="ARBA00022999"/>
    </source>
</evidence>
<dbReference type="InterPro" id="IPR029071">
    <property type="entry name" value="Ubiquitin-like_domsf"/>
</dbReference>
<dbReference type="CDD" id="cd00174">
    <property type="entry name" value="SH3"/>
    <property type="match status" value="2"/>
</dbReference>
<dbReference type="STRING" id="44941.A0A397U7E8"/>
<protein>
    <submittedName>
        <fullName evidence="8">Uncharacterized protein</fullName>
    </submittedName>
</protein>
<dbReference type="AlphaFoldDB" id="A0A397U7E8"/>
<dbReference type="InterPro" id="IPR043539">
    <property type="entry name" value="Grb2-like"/>
</dbReference>
<dbReference type="Pfam" id="PF07647">
    <property type="entry name" value="SAM_2"/>
    <property type="match status" value="1"/>
</dbReference>
<dbReference type="SUPFAM" id="SSF47769">
    <property type="entry name" value="SAM/Pointed domain"/>
    <property type="match status" value="1"/>
</dbReference>
<dbReference type="OrthoDB" id="8883818at2759"/>
<reference evidence="8 9" key="1">
    <citation type="submission" date="2018-06" db="EMBL/GenBank/DDBJ databases">
        <title>Comparative genomics reveals the genomic features of Rhizophagus irregularis, R. cerebriforme, R. diaphanum and Gigaspora rosea, and their symbiotic lifestyle signature.</title>
        <authorList>
            <person name="Morin E."/>
            <person name="San Clemente H."/>
            <person name="Chen E.C.H."/>
            <person name="De La Providencia I."/>
            <person name="Hainaut M."/>
            <person name="Kuo A."/>
            <person name="Kohler A."/>
            <person name="Murat C."/>
            <person name="Tang N."/>
            <person name="Roy S."/>
            <person name="Loubradou J."/>
            <person name="Henrissat B."/>
            <person name="Grigoriev I.V."/>
            <person name="Corradi N."/>
            <person name="Roux C."/>
            <person name="Martin F.M."/>
        </authorList>
    </citation>
    <scope>NUCLEOTIDE SEQUENCE [LARGE SCALE GENOMIC DNA]</scope>
    <source>
        <strain evidence="8 9">DAOM 194757</strain>
    </source>
</reference>
<dbReference type="InterPro" id="IPR001660">
    <property type="entry name" value="SAM"/>
</dbReference>
<dbReference type="InterPro" id="IPR001452">
    <property type="entry name" value="SH3_domain"/>
</dbReference>
<evidence type="ECO:0000259" key="6">
    <source>
        <dbReference type="PROSITE" id="PS50105"/>
    </source>
</evidence>
<dbReference type="SMART" id="SM00326">
    <property type="entry name" value="SH3"/>
    <property type="match status" value="2"/>
</dbReference>
<evidence type="ECO:0000259" key="7">
    <source>
        <dbReference type="PROSITE" id="PS50200"/>
    </source>
</evidence>
<dbReference type="Pfam" id="PF00018">
    <property type="entry name" value="SH3_1"/>
    <property type="match status" value="1"/>
</dbReference>
<dbReference type="GO" id="GO:0007165">
    <property type="term" value="P:signal transduction"/>
    <property type="evidence" value="ECO:0007669"/>
    <property type="project" value="InterPro"/>
</dbReference>
<evidence type="ECO:0000313" key="9">
    <source>
        <dbReference type="Proteomes" id="UP000266673"/>
    </source>
</evidence>